<dbReference type="SUPFAM" id="SSF56935">
    <property type="entry name" value="Porins"/>
    <property type="match status" value="1"/>
</dbReference>
<dbReference type="Pfam" id="PF13715">
    <property type="entry name" value="CarbopepD_reg_2"/>
    <property type="match status" value="1"/>
</dbReference>
<dbReference type="InterPro" id="IPR039426">
    <property type="entry name" value="TonB-dep_rcpt-like"/>
</dbReference>
<keyword evidence="4 7" id="KW-0812">Transmembrane</keyword>
<feature type="domain" description="TonB-dependent receptor plug" evidence="9">
    <location>
        <begin position="113"/>
        <end position="220"/>
    </location>
</feature>
<evidence type="ECO:0000256" key="6">
    <source>
        <dbReference type="ARBA" id="ARBA00023237"/>
    </source>
</evidence>
<evidence type="ECO:0000256" key="8">
    <source>
        <dbReference type="SAM" id="SignalP"/>
    </source>
</evidence>
<dbReference type="InterPro" id="IPR023997">
    <property type="entry name" value="TonB-dep_OMP_SusC/RagA_CS"/>
</dbReference>
<dbReference type="Gene3D" id="2.170.130.10">
    <property type="entry name" value="TonB-dependent receptor, plug domain"/>
    <property type="match status" value="1"/>
</dbReference>
<evidence type="ECO:0000259" key="9">
    <source>
        <dbReference type="Pfam" id="PF07715"/>
    </source>
</evidence>
<keyword evidence="2 7" id="KW-0813">Transport</keyword>
<evidence type="ECO:0000256" key="7">
    <source>
        <dbReference type="PROSITE-ProRule" id="PRU01360"/>
    </source>
</evidence>
<comment type="subcellular location">
    <subcellularLocation>
        <location evidence="1 7">Cell outer membrane</location>
        <topology evidence="1 7">Multi-pass membrane protein</topology>
    </subcellularLocation>
</comment>
<dbReference type="PROSITE" id="PS52016">
    <property type="entry name" value="TONB_DEPENDENT_REC_3"/>
    <property type="match status" value="1"/>
</dbReference>
<dbReference type="Pfam" id="PF07715">
    <property type="entry name" value="Plug"/>
    <property type="match status" value="1"/>
</dbReference>
<dbReference type="AlphaFoldDB" id="A0A379E5W5"/>
<dbReference type="NCBIfam" id="TIGR04056">
    <property type="entry name" value="OMP_RagA_SusC"/>
    <property type="match status" value="1"/>
</dbReference>
<feature type="chain" id="PRO_5016846582" evidence="8">
    <location>
        <begin position="22"/>
        <end position="1091"/>
    </location>
</feature>
<name>A0A379E5W5_9BACT</name>
<dbReference type="InterPro" id="IPR008969">
    <property type="entry name" value="CarboxyPept-like_regulatory"/>
</dbReference>
<keyword evidence="6 7" id="KW-0998">Cell outer membrane</keyword>
<evidence type="ECO:0000256" key="3">
    <source>
        <dbReference type="ARBA" id="ARBA00022452"/>
    </source>
</evidence>
<feature type="signal peptide" evidence="8">
    <location>
        <begin position="1"/>
        <end position="21"/>
    </location>
</feature>
<proteinExistence type="inferred from homology"/>
<dbReference type="Proteomes" id="UP000255469">
    <property type="component" value="Unassembled WGS sequence"/>
</dbReference>
<keyword evidence="3 7" id="KW-1134">Transmembrane beta strand</keyword>
<evidence type="ECO:0000256" key="5">
    <source>
        <dbReference type="ARBA" id="ARBA00023136"/>
    </source>
</evidence>
<evidence type="ECO:0000256" key="2">
    <source>
        <dbReference type="ARBA" id="ARBA00022448"/>
    </source>
</evidence>
<keyword evidence="8" id="KW-0732">Signal</keyword>
<evidence type="ECO:0000256" key="1">
    <source>
        <dbReference type="ARBA" id="ARBA00004571"/>
    </source>
</evidence>
<dbReference type="Gene3D" id="2.60.40.1120">
    <property type="entry name" value="Carboxypeptidase-like, regulatory domain"/>
    <property type="match status" value="1"/>
</dbReference>
<dbReference type="Gene3D" id="2.40.170.20">
    <property type="entry name" value="TonB-dependent receptor, beta-barrel domain"/>
    <property type="match status" value="1"/>
</dbReference>
<evidence type="ECO:0000256" key="4">
    <source>
        <dbReference type="ARBA" id="ARBA00022692"/>
    </source>
</evidence>
<evidence type="ECO:0000313" key="11">
    <source>
        <dbReference type="Proteomes" id="UP000255469"/>
    </source>
</evidence>
<reference evidence="10 11" key="1">
    <citation type="submission" date="2018-06" db="EMBL/GenBank/DDBJ databases">
        <authorList>
            <consortium name="Pathogen Informatics"/>
            <person name="Doyle S."/>
        </authorList>
    </citation>
    <scope>NUCLEOTIDE SEQUENCE [LARGE SCALE GENOMIC DNA]</scope>
    <source>
        <strain evidence="10 11">NCTC13067</strain>
    </source>
</reference>
<dbReference type="NCBIfam" id="TIGR04057">
    <property type="entry name" value="SusC_RagA_signa"/>
    <property type="match status" value="1"/>
</dbReference>
<organism evidence="10 11">
    <name type="scientific">Prevotella denticola</name>
    <dbReference type="NCBI Taxonomy" id="28129"/>
    <lineage>
        <taxon>Bacteria</taxon>
        <taxon>Pseudomonadati</taxon>
        <taxon>Bacteroidota</taxon>
        <taxon>Bacteroidia</taxon>
        <taxon>Bacteroidales</taxon>
        <taxon>Prevotellaceae</taxon>
        <taxon>Prevotella</taxon>
    </lineage>
</organism>
<gene>
    <name evidence="10" type="primary">cirA_3</name>
    <name evidence="10" type="ORF">NCTC13067_01394</name>
</gene>
<dbReference type="GO" id="GO:0009279">
    <property type="term" value="C:cell outer membrane"/>
    <property type="evidence" value="ECO:0007669"/>
    <property type="project" value="UniProtKB-SubCell"/>
</dbReference>
<dbReference type="EMBL" id="UGTM01000001">
    <property type="protein sequence ID" value="SUB87714.1"/>
    <property type="molecule type" value="Genomic_DNA"/>
</dbReference>
<sequence length="1091" mass="121058">MKKRLTMFLAVFFLCMGTALAQTEISGTVISSDDGQPVVGASILVVGTQTGTATDIDGHFSLPVKAGSKITVSYIGMKTQTLTGKAHMKITLDPDGKVMDEVMVVAFGTQSKASFAGSAAVVNSGDLKKKITTNVADALIGSVPGLQLTGGSGAPGAGNANIHIRGIASLYASTDPLIIVDGAPYPASLSNIPQDDIESVTVLKDASSAALYGARGAAGVILITTKKGKGKANINAEMKWGATSRSIQDYDVFTDPGEFMEAYYSQFFNYAFYKQGMTREQANKWANDNMITNGSFGLQYNPYTLPAGENLIGLDGKLNPKATLGRAYEYNGTKYYLQPDDWKDEAYRHGFRQEYNINVSGGDSKMSYYSSVGYLKEKGVLENSGYERFTARLKADYQATNWLHLLANAGYVHSDRESNPNLSDTRTDAANLGYFTQYIAPIYPVYVRTLDANGNPVIATDQYGHPKYDFGVPSTNYPGIGTRPFLSTGNPLGANRYNKQNTILDQLQGQFNFDVTLTPWLKFNSMNSITLLLTRYSFYENPFIGGAAADKGRINKDTGVSYRWNYVQTLTGHKAFGLHDVQLMVGHEWYKSNYNYLEVLARGGFSPDIKEINAFADRYDSYSYRTIYNVEGYFANLLYNYDQKYFAQASFRRDASSRFAKKNRWGNFWSIGGAWILSKEKFFQDLNAKWVDNLKFKVSIGQQGNDGIPDFNYVDYYSLVRGEKSMLPSFTSIGNPDITWETTTNFNFGIEFALFQNRLNGELNCYTKKTTDMLFWLGVPESVGVRGYYGNIGDIRNSGVEFTLGGDIIRTKNIVWSASANISHNRAKALKLDPTKIAQYGGFSQADVSAGFNIPMWYAEGQPLYNGMMADYAGVNEKGQPLYWVDEDIYKEFKAGRLSNSNKPGTKHSFTTTDWSEATNYTHEMLPAANGGFTTTLRVYDFDLNATFDYQIGGKIYDFGYASLMNNVRTTGDGSNLSKDILKSWTPNNTSTDIPRFMYTDPDLTAQSTRFLTSARFLNFQSFTVGYTVPTKLVRKLMLSKIRLYVQGQNLCFWSARKGLDPRFSFQGTSRSGVNSYAPVRTVMGGLQVSF</sequence>
<dbReference type="InterPro" id="IPR023996">
    <property type="entry name" value="TonB-dep_OMP_SusC/RagA"/>
</dbReference>
<evidence type="ECO:0000313" key="10">
    <source>
        <dbReference type="EMBL" id="SUB87714.1"/>
    </source>
</evidence>
<dbReference type="InterPro" id="IPR037066">
    <property type="entry name" value="Plug_dom_sf"/>
</dbReference>
<keyword evidence="10" id="KW-0675">Receptor</keyword>
<keyword evidence="5 7" id="KW-0472">Membrane</keyword>
<protein>
    <submittedName>
        <fullName evidence="10">Colicin I receptor</fullName>
    </submittedName>
</protein>
<comment type="similarity">
    <text evidence="7">Belongs to the TonB-dependent receptor family.</text>
</comment>
<dbReference type="InterPro" id="IPR012910">
    <property type="entry name" value="Plug_dom"/>
</dbReference>
<dbReference type="InterPro" id="IPR036942">
    <property type="entry name" value="Beta-barrel_TonB_sf"/>
</dbReference>
<dbReference type="RefSeq" id="WP_025068347.1">
    <property type="nucleotide sequence ID" value="NZ_UGTM01000001.1"/>
</dbReference>
<accession>A0A379E5W5</accession>
<dbReference type="SUPFAM" id="SSF49464">
    <property type="entry name" value="Carboxypeptidase regulatory domain-like"/>
    <property type="match status" value="1"/>
</dbReference>